<dbReference type="RefSeq" id="WP_154571575.1">
    <property type="nucleotide sequence ID" value="NZ_VUNB01000001.1"/>
</dbReference>
<evidence type="ECO:0000256" key="4">
    <source>
        <dbReference type="ARBA" id="ARBA00022490"/>
    </source>
</evidence>
<gene>
    <name evidence="10 14" type="primary">grpE</name>
    <name evidence="14" type="ORF">FYJ66_00525</name>
</gene>
<evidence type="ECO:0000256" key="7">
    <source>
        <dbReference type="ARBA" id="ARBA00053401"/>
    </source>
</evidence>
<feature type="compositionally biased region" description="Polar residues" evidence="13">
    <location>
        <begin position="1"/>
        <end position="20"/>
    </location>
</feature>
<dbReference type="Gene3D" id="3.90.20.20">
    <property type="match status" value="1"/>
</dbReference>
<comment type="similarity">
    <text evidence="2 10 12">Belongs to the GrpE family.</text>
</comment>
<evidence type="ECO:0000313" key="14">
    <source>
        <dbReference type="EMBL" id="MST68098.1"/>
    </source>
</evidence>
<evidence type="ECO:0000256" key="10">
    <source>
        <dbReference type="HAMAP-Rule" id="MF_01151"/>
    </source>
</evidence>
<reference evidence="14" key="1">
    <citation type="submission" date="2019-09" db="EMBL/GenBank/DDBJ databases">
        <title>In-depth cultivation of the pig gut microbiome towards novel bacterial diversity and tailored functional studies.</title>
        <authorList>
            <person name="Wylensek D."/>
            <person name="Hitch T.C.A."/>
            <person name="Clavel T."/>
        </authorList>
    </citation>
    <scope>NUCLEOTIDE SEQUENCE</scope>
    <source>
        <strain evidence="14">RF-744-FAT-WT-3</strain>
    </source>
</reference>
<dbReference type="GO" id="GO:0042803">
    <property type="term" value="F:protein homodimerization activity"/>
    <property type="evidence" value="ECO:0007669"/>
    <property type="project" value="InterPro"/>
</dbReference>
<dbReference type="FunFam" id="2.30.22.10:FF:000001">
    <property type="entry name" value="Protein GrpE"/>
    <property type="match status" value="1"/>
</dbReference>
<evidence type="ECO:0000256" key="3">
    <source>
        <dbReference type="ARBA" id="ARBA00011738"/>
    </source>
</evidence>
<sequence>MSELNEQTAQMEDQETSTGTGEDKAEPEKAEPEKAETNQAESSADKASEETGDDQDAPEEEKADGQPEGSEAPEEKADSVKTAEQQKKEDDEKYMRLMAEFQNYKKRVAKEKQDIQSFANEKIITELLEVLDNFERSLEHSSDADENYVKGMEMIFQQLKTAMEKAGLKEIQALGEDFDPAVHNAVMQEESDELESGKVSKVLQKGYKLNDKVIRAAMVAVAK</sequence>
<protein>
    <recommendedName>
        <fullName evidence="8 10">Protein GrpE</fullName>
    </recommendedName>
    <alternativeName>
        <fullName evidence="9 10">HSP-70 cofactor</fullName>
    </alternativeName>
</protein>
<comment type="caution">
    <text evidence="14">The sequence shown here is derived from an EMBL/GenBank/DDBJ whole genome shotgun (WGS) entry which is preliminary data.</text>
</comment>
<dbReference type="InterPro" id="IPR000740">
    <property type="entry name" value="GrpE"/>
</dbReference>
<dbReference type="GO" id="GO:0000774">
    <property type="term" value="F:adenyl-nucleotide exchange factor activity"/>
    <property type="evidence" value="ECO:0007669"/>
    <property type="project" value="InterPro"/>
</dbReference>
<feature type="compositionally biased region" description="Acidic residues" evidence="13">
    <location>
        <begin position="50"/>
        <end position="62"/>
    </location>
</feature>
<evidence type="ECO:0000256" key="1">
    <source>
        <dbReference type="ARBA" id="ARBA00004496"/>
    </source>
</evidence>
<keyword evidence="6 10" id="KW-0143">Chaperone</keyword>
<dbReference type="InterPro" id="IPR013805">
    <property type="entry name" value="GrpE_CC"/>
</dbReference>
<comment type="subcellular location">
    <subcellularLocation>
        <location evidence="1 10">Cytoplasm</location>
    </subcellularLocation>
</comment>
<keyword evidence="4 10" id="KW-0963">Cytoplasm</keyword>
<dbReference type="PANTHER" id="PTHR21237:SF23">
    <property type="entry name" value="GRPE PROTEIN HOMOLOG, MITOCHONDRIAL"/>
    <property type="match status" value="1"/>
</dbReference>
<proteinExistence type="inferred from homology"/>
<dbReference type="SUPFAM" id="SSF58014">
    <property type="entry name" value="Coiled-coil domain of nucleotide exchange factor GrpE"/>
    <property type="match status" value="1"/>
</dbReference>
<evidence type="ECO:0000256" key="2">
    <source>
        <dbReference type="ARBA" id="ARBA00009054"/>
    </source>
</evidence>
<evidence type="ECO:0000256" key="13">
    <source>
        <dbReference type="SAM" id="MobiDB-lite"/>
    </source>
</evidence>
<evidence type="ECO:0000256" key="5">
    <source>
        <dbReference type="ARBA" id="ARBA00023016"/>
    </source>
</evidence>
<dbReference type="HAMAP" id="MF_01151">
    <property type="entry name" value="GrpE"/>
    <property type="match status" value="1"/>
</dbReference>
<dbReference type="PRINTS" id="PR00773">
    <property type="entry name" value="GRPEPROTEIN"/>
</dbReference>
<dbReference type="GO" id="GO:0051082">
    <property type="term" value="F:unfolded protein binding"/>
    <property type="evidence" value="ECO:0007669"/>
    <property type="project" value="TreeGrafter"/>
</dbReference>
<dbReference type="GO" id="GO:0006457">
    <property type="term" value="P:protein folding"/>
    <property type="evidence" value="ECO:0007669"/>
    <property type="project" value="InterPro"/>
</dbReference>
<dbReference type="Pfam" id="PF01025">
    <property type="entry name" value="GrpE"/>
    <property type="match status" value="1"/>
</dbReference>
<name>A0A6A8M6A6_9FIRM</name>
<dbReference type="PANTHER" id="PTHR21237">
    <property type="entry name" value="GRPE PROTEIN"/>
    <property type="match status" value="1"/>
</dbReference>
<evidence type="ECO:0000256" key="11">
    <source>
        <dbReference type="RuleBase" id="RU000639"/>
    </source>
</evidence>
<dbReference type="PROSITE" id="PS01071">
    <property type="entry name" value="GRPE"/>
    <property type="match status" value="1"/>
</dbReference>
<feature type="compositionally biased region" description="Basic and acidic residues" evidence="13">
    <location>
        <begin position="73"/>
        <end position="93"/>
    </location>
</feature>
<accession>A0A6A8M6A6</accession>
<evidence type="ECO:0000256" key="8">
    <source>
        <dbReference type="ARBA" id="ARBA00072274"/>
    </source>
</evidence>
<comment type="subunit">
    <text evidence="3 10">Homodimer.</text>
</comment>
<dbReference type="NCBIfam" id="NF010738">
    <property type="entry name" value="PRK14140.1"/>
    <property type="match status" value="1"/>
</dbReference>
<dbReference type="CDD" id="cd00446">
    <property type="entry name" value="GrpE"/>
    <property type="match status" value="1"/>
</dbReference>
<organism evidence="14">
    <name type="scientific">Baileyella intestinalis</name>
    <dbReference type="NCBI Taxonomy" id="2606709"/>
    <lineage>
        <taxon>Bacteria</taxon>
        <taxon>Bacillati</taxon>
        <taxon>Bacillota</taxon>
        <taxon>Clostridia</taxon>
        <taxon>Peptostreptococcales</taxon>
        <taxon>Anaerovoracaceae</taxon>
        <taxon>Baileyella</taxon>
    </lineage>
</organism>
<feature type="compositionally biased region" description="Basic and acidic residues" evidence="13">
    <location>
        <begin position="21"/>
        <end position="36"/>
    </location>
</feature>
<dbReference type="SUPFAM" id="SSF51064">
    <property type="entry name" value="Head domain of nucleotide exchange factor GrpE"/>
    <property type="match status" value="1"/>
</dbReference>
<dbReference type="Gene3D" id="2.30.22.10">
    <property type="entry name" value="Head domain of nucleotide exchange factor GrpE"/>
    <property type="match status" value="1"/>
</dbReference>
<dbReference type="GO" id="GO:0005737">
    <property type="term" value="C:cytoplasm"/>
    <property type="evidence" value="ECO:0007669"/>
    <property type="project" value="UniProtKB-SubCell"/>
</dbReference>
<keyword evidence="5 10" id="KW-0346">Stress response</keyword>
<feature type="region of interest" description="Disordered" evidence="13">
    <location>
        <begin position="1"/>
        <end position="93"/>
    </location>
</feature>
<comment type="function">
    <text evidence="7 10 11">Participates actively in the response to hyperosmotic and heat shock by preventing the aggregation of stress-denatured proteins, in association with DnaK and GrpE. It is the nucleotide exchange factor for DnaK and may function as a thermosensor. Unfolded proteins bind initially to DnaJ; upon interaction with the DnaJ-bound protein, DnaK hydrolyzes its bound ATP, resulting in the formation of a stable complex. GrpE releases ADP from DnaK; ATP binding to DnaK triggers the release of the substrate protein, thus completing the reaction cycle. Several rounds of ATP-dependent interactions between DnaJ, DnaK and GrpE are required for fully efficient folding.</text>
</comment>
<dbReference type="GO" id="GO:0051087">
    <property type="term" value="F:protein-folding chaperone binding"/>
    <property type="evidence" value="ECO:0007669"/>
    <property type="project" value="InterPro"/>
</dbReference>
<evidence type="ECO:0000256" key="9">
    <source>
        <dbReference type="ARBA" id="ARBA00076414"/>
    </source>
</evidence>
<dbReference type="AlphaFoldDB" id="A0A6A8M6A6"/>
<evidence type="ECO:0000256" key="6">
    <source>
        <dbReference type="ARBA" id="ARBA00023186"/>
    </source>
</evidence>
<dbReference type="InterPro" id="IPR009012">
    <property type="entry name" value="GrpE_head"/>
</dbReference>
<dbReference type="EMBL" id="VUNB01000001">
    <property type="protein sequence ID" value="MST68098.1"/>
    <property type="molecule type" value="Genomic_DNA"/>
</dbReference>
<evidence type="ECO:0000256" key="12">
    <source>
        <dbReference type="RuleBase" id="RU004478"/>
    </source>
</evidence>